<protein>
    <recommendedName>
        <fullName evidence="1">Regulatory protein YycH domain-containing protein</fullName>
    </recommendedName>
</protein>
<dbReference type="CDD" id="cd15787">
    <property type="entry name" value="YycH_N"/>
    <property type="match status" value="1"/>
</dbReference>
<reference evidence="2" key="1">
    <citation type="journal article" date="2014" name="Int. J. Syst. Evol. Microbiol.">
        <title>Complete genome sequence of Corynebacterium casei LMG S-19264T (=DSM 44701T), isolated from a smear-ripened cheese.</title>
        <authorList>
            <consortium name="US DOE Joint Genome Institute (JGI-PGF)"/>
            <person name="Walter F."/>
            <person name="Albersmeier A."/>
            <person name="Kalinowski J."/>
            <person name="Ruckert C."/>
        </authorList>
    </citation>
    <scope>NUCLEOTIDE SEQUENCE</scope>
    <source>
        <strain evidence="2">CGMCC 1.6333</strain>
    </source>
</reference>
<evidence type="ECO:0000313" key="2">
    <source>
        <dbReference type="EMBL" id="GGM28404.1"/>
    </source>
</evidence>
<reference evidence="2" key="2">
    <citation type="submission" date="2020-09" db="EMBL/GenBank/DDBJ databases">
        <authorList>
            <person name="Sun Q."/>
            <person name="Zhou Y."/>
        </authorList>
    </citation>
    <scope>NUCLEOTIDE SEQUENCE</scope>
    <source>
        <strain evidence="2">CGMCC 1.6333</strain>
    </source>
</reference>
<organism evidence="2 3">
    <name type="scientific">Paraliobacillus quinghaiensis</name>
    <dbReference type="NCBI Taxonomy" id="470815"/>
    <lineage>
        <taxon>Bacteria</taxon>
        <taxon>Bacillati</taxon>
        <taxon>Bacillota</taxon>
        <taxon>Bacilli</taxon>
        <taxon>Bacillales</taxon>
        <taxon>Bacillaceae</taxon>
        <taxon>Paraliobacillus</taxon>
    </lineage>
</organism>
<dbReference type="AlphaFoldDB" id="A0A917WTY0"/>
<comment type="caution">
    <text evidence="2">The sequence shown here is derived from an EMBL/GenBank/DDBJ whole genome shotgun (WGS) entry which is preliminary data.</text>
</comment>
<dbReference type="OrthoDB" id="2382185at2"/>
<proteinExistence type="predicted"/>
<gene>
    <name evidence="2" type="ORF">GCM10011351_12930</name>
</gene>
<dbReference type="InterPro" id="IPR009996">
    <property type="entry name" value="YycH"/>
</dbReference>
<dbReference type="Pfam" id="PF07435">
    <property type="entry name" value="YycH"/>
    <property type="match status" value="1"/>
</dbReference>
<evidence type="ECO:0000313" key="3">
    <source>
        <dbReference type="Proteomes" id="UP000618460"/>
    </source>
</evidence>
<sequence>MSFENWKTFILSVLIILSLLLTLSIWNYQPDFDPASPDESVIDAQLDGVQLTKKDTAQPSRVLYHMNDEPQGLVDKSEQDTLYNEILDFSLYDFQRVINLDKEINQQNQNLVEIIFPAEFPTELIADMFTVNDDMLIPNGSFDRIYILLSGDNQDNQIIFERSNTGTAIGAHVQNLNEAVDKLNTYYDNHTFMPYYVLENHLGNSIYLPSEVNVGAQQFSYLQLDIYSFRNLLFNTPSTVKSSFMTGGTTVYTDGVRRMTRDKYSIDFTNPTNESKTIEEEIEDYQLLNQVHNYINAHNGFTFSEPFQYFLSDLSTTANSNLVKYTLMYKGYPIYSSEVISTISVNWHNQNIYQYTHPLIQLHDYRGPGQVTNSLPTPELVLNTLRGESYQDTVVYDVSIGYKVEEQTGGQGQVYELIPTWYIKGVSGWQELRLPDKKVGGVDRAMGTN</sequence>
<dbReference type="Proteomes" id="UP000618460">
    <property type="component" value="Unassembled WGS sequence"/>
</dbReference>
<dbReference type="RefSeq" id="WP_117153615.1">
    <property type="nucleotide sequence ID" value="NZ_BMLG01000004.1"/>
</dbReference>
<dbReference type="EMBL" id="BMLG01000004">
    <property type="protein sequence ID" value="GGM28404.1"/>
    <property type="molecule type" value="Genomic_DNA"/>
</dbReference>
<accession>A0A917WTY0</accession>
<evidence type="ECO:0000259" key="1">
    <source>
        <dbReference type="Pfam" id="PF07435"/>
    </source>
</evidence>
<keyword evidence="3" id="KW-1185">Reference proteome</keyword>
<feature type="domain" description="Regulatory protein YycH" evidence="1">
    <location>
        <begin position="4"/>
        <end position="434"/>
    </location>
</feature>
<dbReference type="InterPro" id="IPR042274">
    <property type="entry name" value="YycH/YycI_2"/>
</dbReference>
<dbReference type="Gene3D" id="3.30.310.160">
    <property type="entry name" value="YycH protein, domain 2"/>
    <property type="match status" value="1"/>
</dbReference>
<name>A0A917WTY0_9BACI</name>